<dbReference type="Gene3D" id="6.20.240.20">
    <property type="match status" value="1"/>
</dbReference>
<protein>
    <recommendedName>
        <fullName evidence="8">Myosin motor domain-containing protein</fullName>
    </recommendedName>
</protein>
<dbReference type="GO" id="GO:0016459">
    <property type="term" value="C:myosin complex"/>
    <property type="evidence" value="ECO:0007669"/>
    <property type="project" value="UniProtKB-KW"/>
</dbReference>
<dbReference type="Gene3D" id="1.20.120.720">
    <property type="entry name" value="Myosin VI head, motor domain, U50 subdomain"/>
    <property type="match status" value="1"/>
</dbReference>
<accession>S4RUU5</accession>
<comment type="similarity">
    <text evidence="1 7">Belongs to the TRAFAC class myosin-kinesin ATPase superfamily. Myosin family.</text>
</comment>
<dbReference type="PANTHER" id="PTHR22692">
    <property type="entry name" value="MYOSIN VII, XV"/>
    <property type="match status" value="1"/>
</dbReference>
<dbReference type="Gene3D" id="3.40.850.10">
    <property type="entry name" value="Kinesin motor domain"/>
    <property type="match status" value="1"/>
</dbReference>
<proteinExistence type="inferred from homology"/>
<sequence>GESGSGKTEAAKLILGFLSATPSNSSCPQEHEGPSILEAIPVLEAFGNAKTLRNNNSSRFGKYLQVFVERGVISGSITSEYLLERSRVVYQAANERNYHVFYELLVGLPPQQKQRLGLQDAEMYYYLNQGGVCELPGKSDGRDFQRLGALERLGLSLEERGALFRILAAILHLGNIYFARAEMDRQEVACVASGPEMRITADLLQVSFQKLQMSITYKLTETMREKIFSPLSVEASVKARDTLAKVLYTQLFAWIIARLNAKGASTQQGVTLAILDIYGFEDLGVNSFEQLCINYANECLQSFINKIIFKQEQEEYVRDRLSWKEVPFCDNQPCLALIAQKPHGILHILDDQTAFPQASDHSFLQKCHYHHGGNELYSKPKIPLPEFTIKHYAGRVTYQVSHFVEKNREHVRQDVMDLFLGSSCTLLAEIFQTRRHLAAAVPGPRGGPLGHTVSSAFQHSLQELLSRMEQCNTCLIRCLKPNSRKEAGSFEPELVRNQLRYLGILETIRIRKAGFPVRMPFDSFIRRWKCIRYAVLTESTGKGKNGCLSILNILKPEPEGLFRIGLSQVFMKEALYVRLDRERER</sequence>
<dbReference type="AlphaFoldDB" id="S4RUU5"/>
<keyword evidence="2 7" id="KW-0547">Nucleotide-binding</keyword>
<evidence type="ECO:0000256" key="7">
    <source>
        <dbReference type="PROSITE-ProRule" id="PRU00782"/>
    </source>
</evidence>
<dbReference type="InterPro" id="IPR001609">
    <property type="entry name" value="Myosin_head_motor_dom-like"/>
</dbReference>
<evidence type="ECO:0000256" key="6">
    <source>
        <dbReference type="ARBA" id="ARBA00023203"/>
    </source>
</evidence>
<dbReference type="Ensembl" id="ENSPMAT00000009024.1">
    <property type="protein sequence ID" value="ENSPMAP00000008985.1"/>
    <property type="gene ID" value="ENSPMAG00000008155.1"/>
</dbReference>
<dbReference type="FunFam" id="1.10.10.820:FF:000001">
    <property type="entry name" value="Myosin heavy chain"/>
    <property type="match status" value="1"/>
</dbReference>
<evidence type="ECO:0000256" key="2">
    <source>
        <dbReference type="ARBA" id="ARBA00022741"/>
    </source>
</evidence>
<dbReference type="InterPro" id="IPR051567">
    <property type="entry name" value="Unconventional_Myosin_ATPase"/>
</dbReference>
<keyword evidence="3 7" id="KW-0067">ATP-binding</keyword>
<name>S4RUU5_PETMA</name>
<organism evidence="9">
    <name type="scientific">Petromyzon marinus</name>
    <name type="common">Sea lamprey</name>
    <dbReference type="NCBI Taxonomy" id="7757"/>
    <lineage>
        <taxon>Eukaryota</taxon>
        <taxon>Metazoa</taxon>
        <taxon>Chordata</taxon>
        <taxon>Craniata</taxon>
        <taxon>Vertebrata</taxon>
        <taxon>Cyclostomata</taxon>
        <taxon>Hyperoartia</taxon>
        <taxon>Petromyzontiformes</taxon>
        <taxon>Petromyzontidae</taxon>
        <taxon>Petromyzon</taxon>
    </lineage>
</organism>
<dbReference type="Gene3D" id="1.10.10.820">
    <property type="match status" value="1"/>
</dbReference>
<dbReference type="GeneTree" id="ENSGT00940000155335"/>
<evidence type="ECO:0000313" key="9">
    <source>
        <dbReference type="Ensembl" id="ENSPMAP00000008985.1"/>
    </source>
</evidence>
<evidence type="ECO:0000259" key="8">
    <source>
        <dbReference type="PROSITE" id="PS51456"/>
    </source>
</evidence>
<evidence type="ECO:0000256" key="4">
    <source>
        <dbReference type="ARBA" id="ARBA00023123"/>
    </source>
</evidence>
<dbReference type="Gene3D" id="1.20.58.530">
    <property type="match status" value="1"/>
</dbReference>
<dbReference type="SMART" id="SM00242">
    <property type="entry name" value="MYSc"/>
    <property type="match status" value="1"/>
</dbReference>
<dbReference type="GO" id="GO:0003779">
    <property type="term" value="F:actin binding"/>
    <property type="evidence" value="ECO:0007669"/>
    <property type="project" value="UniProtKB-KW"/>
</dbReference>
<keyword evidence="4 7" id="KW-0518">Myosin</keyword>
<dbReference type="STRING" id="7757.ENSPMAP00000008985"/>
<dbReference type="Pfam" id="PF00063">
    <property type="entry name" value="Myosin_head"/>
    <property type="match status" value="1"/>
</dbReference>
<evidence type="ECO:0000256" key="1">
    <source>
        <dbReference type="ARBA" id="ARBA00008314"/>
    </source>
</evidence>
<feature type="region of interest" description="Actin-binding" evidence="7">
    <location>
        <begin position="461"/>
        <end position="483"/>
    </location>
</feature>
<reference evidence="9" key="2">
    <citation type="submission" date="2025-09" db="UniProtKB">
        <authorList>
            <consortium name="Ensembl"/>
        </authorList>
    </citation>
    <scope>IDENTIFICATION</scope>
</reference>
<dbReference type="HOGENOM" id="CLU_000192_7_5_1"/>
<dbReference type="PANTHER" id="PTHR22692:SF26">
    <property type="entry name" value="SH3 DOMAIN-CONTAINING PROTEIN"/>
    <property type="match status" value="1"/>
</dbReference>
<evidence type="ECO:0000256" key="3">
    <source>
        <dbReference type="ARBA" id="ARBA00022840"/>
    </source>
</evidence>
<dbReference type="InterPro" id="IPR036961">
    <property type="entry name" value="Kinesin_motor_dom_sf"/>
</dbReference>
<feature type="domain" description="Myosin motor" evidence="8">
    <location>
        <begin position="1"/>
        <end position="584"/>
    </location>
</feature>
<keyword evidence="6 7" id="KW-0009">Actin-binding</keyword>
<dbReference type="SUPFAM" id="SSF52540">
    <property type="entry name" value="P-loop containing nucleoside triphosphate hydrolases"/>
    <property type="match status" value="1"/>
</dbReference>
<evidence type="ECO:0000256" key="5">
    <source>
        <dbReference type="ARBA" id="ARBA00023175"/>
    </source>
</evidence>
<feature type="binding site" evidence="7">
    <location>
        <begin position="1"/>
        <end position="8"/>
    </location>
    <ligand>
        <name>ATP</name>
        <dbReference type="ChEBI" id="CHEBI:30616"/>
    </ligand>
</feature>
<dbReference type="PRINTS" id="PR00193">
    <property type="entry name" value="MYOSINHEAVY"/>
</dbReference>
<dbReference type="InterPro" id="IPR027417">
    <property type="entry name" value="P-loop_NTPase"/>
</dbReference>
<dbReference type="OMA" id="INQRESH"/>
<dbReference type="PROSITE" id="PS51456">
    <property type="entry name" value="MYOSIN_MOTOR"/>
    <property type="match status" value="1"/>
</dbReference>
<dbReference type="GO" id="GO:0005524">
    <property type="term" value="F:ATP binding"/>
    <property type="evidence" value="ECO:0007669"/>
    <property type="project" value="UniProtKB-UniRule"/>
</dbReference>
<keyword evidence="5 7" id="KW-0505">Motor protein</keyword>
<dbReference type="GO" id="GO:0003774">
    <property type="term" value="F:cytoskeletal motor activity"/>
    <property type="evidence" value="ECO:0007669"/>
    <property type="project" value="UniProtKB-UniRule"/>
</dbReference>
<reference evidence="9" key="1">
    <citation type="submission" date="2025-08" db="UniProtKB">
        <authorList>
            <consortium name="Ensembl"/>
        </authorList>
    </citation>
    <scope>IDENTIFICATION</scope>
</reference>